<dbReference type="AlphaFoldDB" id="A0A5C5WW45"/>
<evidence type="ECO:0000259" key="1">
    <source>
        <dbReference type="Pfam" id="PF06283"/>
    </source>
</evidence>
<dbReference type="Pfam" id="PF06283">
    <property type="entry name" value="ThuA"/>
    <property type="match status" value="1"/>
</dbReference>
<dbReference type="Gene3D" id="3.40.50.880">
    <property type="match status" value="1"/>
</dbReference>
<dbReference type="OrthoDB" id="245202at2"/>
<accession>A0A5C5WW45</accession>
<dbReference type="SUPFAM" id="SSF52317">
    <property type="entry name" value="Class I glutamine amidotransferase-like"/>
    <property type="match status" value="1"/>
</dbReference>
<name>A0A5C5WW45_9BACT</name>
<dbReference type="RefSeq" id="WP_146514286.1">
    <property type="nucleotide sequence ID" value="NZ_SJPI01000001.1"/>
</dbReference>
<reference evidence="2 3" key="1">
    <citation type="submission" date="2019-02" db="EMBL/GenBank/DDBJ databases">
        <title>Deep-cultivation of Planctomycetes and their phenomic and genomic characterization uncovers novel biology.</title>
        <authorList>
            <person name="Wiegand S."/>
            <person name="Jogler M."/>
            <person name="Boedeker C."/>
            <person name="Pinto D."/>
            <person name="Vollmers J."/>
            <person name="Rivas-Marin E."/>
            <person name="Kohn T."/>
            <person name="Peeters S.H."/>
            <person name="Heuer A."/>
            <person name="Rast P."/>
            <person name="Oberbeckmann S."/>
            <person name="Bunk B."/>
            <person name="Jeske O."/>
            <person name="Meyerdierks A."/>
            <person name="Storesund J.E."/>
            <person name="Kallscheuer N."/>
            <person name="Luecker S."/>
            <person name="Lage O.M."/>
            <person name="Pohl T."/>
            <person name="Merkel B.J."/>
            <person name="Hornburger P."/>
            <person name="Mueller R.-W."/>
            <person name="Bruemmer F."/>
            <person name="Labrenz M."/>
            <person name="Spormann A.M."/>
            <person name="Op Den Camp H."/>
            <person name="Overmann J."/>
            <person name="Amann R."/>
            <person name="Jetten M.S.M."/>
            <person name="Mascher T."/>
            <person name="Medema M.H."/>
            <person name="Devos D.P."/>
            <person name="Kaster A.-K."/>
            <person name="Ovreas L."/>
            <person name="Rohde M."/>
            <person name="Galperin M.Y."/>
            <person name="Jogler C."/>
        </authorList>
    </citation>
    <scope>NUCLEOTIDE SEQUENCE [LARGE SCALE GENOMIC DNA]</scope>
    <source>
        <strain evidence="2 3">Pla22</strain>
    </source>
</reference>
<gene>
    <name evidence="2" type="ORF">Pla22_18380</name>
</gene>
<keyword evidence="3" id="KW-1185">Reference proteome</keyword>
<protein>
    <submittedName>
        <fullName evidence="2">Trehalose utilization</fullName>
    </submittedName>
</protein>
<feature type="domain" description="ThuA-like" evidence="1">
    <location>
        <begin position="93"/>
        <end position="288"/>
    </location>
</feature>
<dbReference type="InterPro" id="IPR029062">
    <property type="entry name" value="Class_I_gatase-like"/>
</dbReference>
<evidence type="ECO:0000313" key="3">
    <source>
        <dbReference type="Proteomes" id="UP000316598"/>
    </source>
</evidence>
<sequence length="335" mass="37224">MYRFFACFAFCSLVAVTHADDRWLEFPGGDGPGAGKHIVLVSGDHEYRSEEAFPQLGKILSVHHGFKCTVLFAIDEDTGIINPKNVENIPGLEALESADLVIMGLRFRNLVDDQMKMIMDYVEAGRPLMGLRTSTHPFDIPADRKYSAESWNNKDEANAGGFGRRVFGETWVAHHGKHAFESTRGIIADTDHPIVRGIEDGEIWGPTDVYRVTLPLSGDGHAVVKGQILTGMNENDEPITDDRNDPMMPIAWTRTYKGGRVFTTTMGSADDLPNEGVRRMLVNAAYWCMGMEDKIDGDSDVSIVGEYEPTKFGFNTYVPGRKPADYDLHEEATTK</sequence>
<evidence type="ECO:0000313" key="2">
    <source>
        <dbReference type="EMBL" id="TWT54203.1"/>
    </source>
</evidence>
<dbReference type="InterPro" id="IPR029010">
    <property type="entry name" value="ThuA-like"/>
</dbReference>
<organism evidence="2 3">
    <name type="scientific">Rubripirellula amarantea</name>
    <dbReference type="NCBI Taxonomy" id="2527999"/>
    <lineage>
        <taxon>Bacteria</taxon>
        <taxon>Pseudomonadati</taxon>
        <taxon>Planctomycetota</taxon>
        <taxon>Planctomycetia</taxon>
        <taxon>Pirellulales</taxon>
        <taxon>Pirellulaceae</taxon>
        <taxon>Rubripirellula</taxon>
    </lineage>
</organism>
<comment type="caution">
    <text evidence="2">The sequence shown here is derived from an EMBL/GenBank/DDBJ whole genome shotgun (WGS) entry which is preliminary data.</text>
</comment>
<dbReference type="Proteomes" id="UP000316598">
    <property type="component" value="Unassembled WGS sequence"/>
</dbReference>
<dbReference type="EMBL" id="SJPI01000001">
    <property type="protein sequence ID" value="TWT54203.1"/>
    <property type="molecule type" value="Genomic_DNA"/>
</dbReference>
<proteinExistence type="predicted"/>